<protein>
    <submittedName>
        <fullName evidence="1">Uncharacterized protein</fullName>
    </submittedName>
</protein>
<organism evidence="1 2">
    <name type="scientific">Bathymodiolus thermophilus thioautotrophic gill symbiont</name>
    <dbReference type="NCBI Taxonomy" id="2360"/>
    <lineage>
        <taxon>Bacteria</taxon>
        <taxon>Pseudomonadati</taxon>
        <taxon>Pseudomonadota</taxon>
        <taxon>Gammaproteobacteria</taxon>
        <taxon>sulfur-oxidizing symbionts</taxon>
    </lineage>
</organism>
<gene>
    <name evidence="1" type="ORF">THERMOS_1395</name>
</gene>
<reference evidence="1 2" key="1">
    <citation type="submission" date="2020-05" db="EMBL/GenBank/DDBJ databases">
        <authorList>
            <person name="Petersen J."/>
            <person name="Sayavedra L."/>
        </authorList>
    </citation>
    <scope>NUCLEOTIDE SEQUENCE [LARGE SCALE GENOMIC DNA]</scope>
    <source>
        <strain evidence="1">B thermophilus SOXS</strain>
    </source>
</reference>
<keyword evidence="2" id="KW-1185">Reference proteome</keyword>
<dbReference type="AlphaFoldDB" id="A0A8H9CG83"/>
<proteinExistence type="predicted"/>
<accession>A0A8H9CG83</accession>
<name>A0A8H9CG83_9GAMM</name>
<dbReference type="EMBL" id="CAESAQ020000071">
    <property type="protein sequence ID" value="CAB5501485.1"/>
    <property type="molecule type" value="Genomic_DNA"/>
</dbReference>
<evidence type="ECO:0000313" key="1">
    <source>
        <dbReference type="EMBL" id="CAB5501485.1"/>
    </source>
</evidence>
<evidence type="ECO:0000313" key="2">
    <source>
        <dbReference type="Proteomes" id="UP000643672"/>
    </source>
</evidence>
<dbReference type="Proteomes" id="UP000643672">
    <property type="component" value="Unassembled WGS sequence"/>
</dbReference>
<sequence>MLEESPVTSFQNALYLSQQTQKLNILNFLITLNSNFSKPITLSFALWLRQTKNS</sequence>
<comment type="caution">
    <text evidence="1">The sequence shown here is derived from an EMBL/GenBank/DDBJ whole genome shotgun (WGS) entry which is preliminary data.</text>
</comment>